<name>A0A6G1D9D4_9ORYZ</name>
<feature type="compositionally biased region" description="Basic and acidic residues" evidence="1">
    <location>
        <begin position="1"/>
        <end position="13"/>
    </location>
</feature>
<sequence length="134" mass="14387">MTKTKEGKNHTLGDDAPDLGFGWDAGSKLGRRDGAEDRVTGDGELGWDRTPGVESDGAAAIGDDYAARRLGTTARHGVQGQPSVEVGRGDTAIWNGRRSRWRGDRRWKEVGAQIIDGRRAVRRGDCGRVGGDQG</sequence>
<evidence type="ECO:0000256" key="1">
    <source>
        <dbReference type="SAM" id="MobiDB-lite"/>
    </source>
</evidence>
<comment type="caution">
    <text evidence="2">The sequence shown here is derived from an EMBL/GenBank/DDBJ whole genome shotgun (WGS) entry which is preliminary data.</text>
</comment>
<reference evidence="2 3" key="1">
    <citation type="submission" date="2019-11" db="EMBL/GenBank/DDBJ databases">
        <title>Whole genome sequence of Oryza granulata.</title>
        <authorList>
            <person name="Li W."/>
        </authorList>
    </citation>
    <scope>NUCLEOTIDE SEQUENCE [LARGE SCALE GENOMIC DNA]</scope>
    <source>
        <strain evidence="3">cv. Menghai</strain>
        <tissue evidence="2">Leaf</tissue>
    </source>
</reference>
<gene>
    <name evidence="2" type="ORF">E2562_030654</name>
</gene>
<evidence type="ECO:0000313" key="2">
    <source>
        <dbReference type="EMBL" id="KAF0909041.1"/>
    </source>
</evidence>
<organism evidence="2 3">
    <name type="scientific">Oryza meyeriana var. granulata</name>
    <dbReference type="NCBI Taxonomy" id="110450"/>
    <lineage>
        <taxon>Eukaryota</taxon>
        <taxon>Viridiplantae</taxon>
        <taxon>Streptophyta</taxon>
        <taxon>Embryophyta</taxon>
        <taxon>Tracheophyta</taxon>
        <taxon>Spermatophyta</taxon>
        <taxon>Magnoliopsida</taxon>
        <taxon>Liliopsida</taxon>
        <taxon>Poales</taxon>
        <taxon>Poaceae</taxon>
        <taxon>BOP clade</taxon>
        <taxon>Oryzoideae</taxon>
        <taxon>Oryzeae</taxon>
        <taxon>Oryzinae</taxon>
        <taxon>Oryza</taxon>
        <taxon>Oryza meyeriana</taxon>
    </lineage>
</organism>
<evidence type="ECO:0000313" key="3">
    <source>
        <dbReference type="Proteomes" id="UP000479710"/>
    </source>
</evidence>
<dbReference type="AlphaFoldDB" id="A0A6G1D9D4"/>
<feature type="compositionally biased region" description="Basic and acidic residues" evidence="1">
    <location>
        <begin position="30"/>
        <end position="41"/>
    </location>
</feature>
<evidence type="ECO:0008006" key="4">
    <source>
        <dbReference type="Google" id="ProtNLM"/>
    </source>
</evidence>
<accession>A0A6G1D9D4</accession>
<proteinExistence type="predicted"/>
<dbReference type="Proteomes" id="UP000479710">
    <property type="component" value="Unassembled WGS sequence"/>
</dbReference>
<feature type="region of interest" description="Disordered" evidence="1">
    <location>
        <begin position="1"/>
        <end position="58"/>
    </location>
</feature>
<keyword evidence="3" id="KW-1185">Reference proteome</keyword>
<dbReference type="EMBL" id="SPHZ02000007">
    <property type="protein sequence ID" value="KAF0909041.1"/>
    <property type="molecule type" value="Genomic_DNA"/>
</dbReference>
<protein>
    <recommendedName>
        <fullName evidence="4">DUF834 domain-containing protein</fullName>
    </recommendedName>
</protein>